<feature type="coiled-coil region" evidence="3">
    <location>
        <begin position="141"/>
        <end position="168"/>
    </location>
</feature>
<proteinExistence type="predicted"/>
<evidence type="ECO:0000256" key="3">
    <source>
        <dbReference type="SAM" id="Coils"/>
    </source>
</evidence>
<evidence type="ECO:0000256" key="2">
    <source>
        <dbReference type="PROSITE-ProRule" id="PRU00497"/>
    </source>
</evidence>
<dbReference type="InterPro" id="IPR000618">
    <property type="entry name" value="Insect_cuticle"/>
</dbReference>
<dbReference type="InterPro" id="IPR031311">
    <property type="entry name" value="CHIT_BIND_RR_consensus"/>
</dbReference>
<dbReference type="OrthoDB" id="7255276at2759"/>
<dbReference type="Pfam" id="PF00379">
    <property type="entry name" value="Chitin_bind_4"/>
    <property type="match status" value="1"/>
</dbReference>
<dbReference type="EMBL" id="CAKKLH010000319">
    <property type="protein sequence ID" value="CAH0111964.1"/>
    <property type="molecule type" value="Genomic_DNA"/>
</dbReference>
<protein>
    <submittedName>
        <fullName evidence="5">Uncharacterized protein</fullName>
    </submittedName>
</protein>
<feature type="chain" id="PRO_5035260657" evidence="4">
    <location>
        <begin position="17"/>
        <end position="209"/>
    </location>
</feature>
<dbReference type="PROSITE" id="PS51155">
    <property type="entry name" value="CHIT_BIND_RR_2"/>
    <property type="match status" value="1"/>
</dbReference>
<sequence length="209" mass="23150">MISIVILLGVATLVACAPTENKNTIINVEGPEGRHLQTGEPGKAVSGYFTSQNSDGVEEKTMYVADENGFRATGDHLPVSPVASPFQLPAAFPSVYPRPSFPRYGYRYAPQNYYPFYYPNFLGGQYGSGEDYLSSMYEGGYRNSEDEMEFTEEELAMAEEQLAELTPEEIAVLTDRGPLTPLFMPMIIKNKMNIIKMLIANKIMSIMAG</sequence>
<gene>
    <name evidence="5" type="ORF">DGAL_LOCUS15621</name>
</gene>
<reference evidence="5" key="1">
    <citation type="submission" date="2021-11" db="EMBL/GenBank/DDBJ databases">
        <authorList>
            <person name="Schell T."/>
        </authorList>
    </citation>
    <scope>NUCLEOTIDE SEQUENCE</scope>
    <source>
        <strain evidence="5">M5</strain>
    </source>
</reference>
<evidence type="ECO:0000313" key="6">
    <source>
        <dbReference type="Proteomes" id="UP000789390"/>
    </source>
</evidence>
<feature type="signal peptide" evidence="4">
    <location>
        <begin position="1"/>
        <end position="16"/>
    </location>
</feature>
<dbReference type="GO" id="GO:0042302">
    <property type="term" value="F:structural constituent of cuticle"/>
    <property type="evidence" value="ECO:0007669"/>
    <property type="project" value="UniProtKB-UniRule"/>
</dbReference>
<keyword evidence="4" id="KW-0732">Signal</keyword>
<dbReference type="Proteomes" id="UP000789390">
    <property type="component" value="Unassembled WGS sequence"/>
</dbReference>
<keyword evidence="3" id="KW-0175">Coiled coil</keyword>
<evidence type="ECO:0000256" key="4">
    <source>
        <dbReference type="SAM" id="SignalP"/>
    </source>
</evidence>
<comment type="caution">
    <text evidence="5">The sequence shown here is derived from an EMBL/GenBank/DDBJ whole genome shotgun (WGS) entry which is preliminary data.</text>
</comment>
<keyword evidence="1 2" id="KW-0193">Cuticle</keyword>
<evidence type="ECO:0000313" key="5">
    <source>
        <dbReference type="EMBL" id="CAH0111964.1"/>
    </source>
</evidence>
<name>A0A8J2RXN9_9CRUS</name>
<keyword evidence="6" id="KW-1185">Reference proteome</keyword>
<dbReference type="PROSITE" id="PS00233">
    <property type="entry name" value="CHIT_BIND_RR_1"/>
    <property type="match status" value="1"/>
</dbReference>
<dbReference type="AlphaFoldDB" id="A0A8J2RXN9"/>
<organism evidence="5 6">
    <name type="scientific">Daphnia galeata</name>
    <dbReference type="NCBI Taxonomy" id="27404"/>
    <lineage>
        <taxon>Eukaryota</taxon>
        <taxon>Metazoa</taxon>
        <taxon>Ecdysozoa</taxon>
        <taxon>Arthropoda</taxon>
        <taxon>Crustacea</taxon>
        <taxon>Branchiopoda</taxon>
        <taxon>Diplostraca</taxon>
        <taxon>Cladocera</taxon>
        <taxon>Anomopoda</taxon>
        <taxon>Daphniidae</taxon>
        <taxon>Daphnia</taxon>
    </lineage>
</organism>
<evidence type="ECO:0000256" key="1">
    <source>
        <dbReference type="ARBA" id="ARBA00022460"/>
    </source>
</evidence>
<accession>A0A8J2RXN9</accession>